<dbReference type="AlphaFoldDB" id="A0A0A9BS71"/>
<organism evidence="1">
    <name type="scientific">Arundo donax</name>
    <name type="common">Giant reed</name>
    <name type="synonym">Donax arundinaceus</name>
    <dbReference type="NCBI Taxonomy" id="35708"/>
    <lineage>
        <taxon>Eukaryota</taxon>
        <taxon>Viridiplantae</taxon>
        <taxon>Streptophyta</taxon>
        <taxon>Embryophyta</taxon>
        <taxon>Tracheophyta</taxon>
        <taxon>Spermatophyta</taxon>
        <taxon>Magnoliopsida</taxon>
        <taxon>Liliopsida</taxon>
        <taxon>Poales</taxon>
        <taxon>Poaceae</taxon>
        <taxon>PACMAD clade</taxon>
        <taxon>Arundinoideae</taxon>
        <taxon>Arundineae</taxon>
        <taxon>Arundo</taxon>
    </lineage>
</organism>
<proteinExistence type="predicted"/>
<sequence>MSGVCNSIFWAAEVVDQSESVLVPRFYWYITSDSLSTYPLYKML</sequence>
<accession>A0A0A9BS71</accession>
<reference evidence="1" key="1">
    <citation type="submission" date="2014-09" db="EMBL/GenBank/DDBJ databases">
        <authorList>
            <person name="Magalhaes I.L.F."/>
            <person name="Oliveira U."/>
            <person name="Santos F.R."/>
            <person name="Vidigal T.H.D.A."/>
            <person name="Brescovit A.D."/>
            <person name="Santos A.J."/>
        </authorList>
    </citation>
    <scope>NUCLEOTIDE SEQUENCE</scope>
    <source>
        <tissue evidence="1">Shoot tissue taken approximately 20 cm above the soil surface</tissue>
    </source>
</reference>
<evidence type="ECO:0000313" key="1">
    <source>
        <dbReference type="EMBL" id="JAD66136.1"/>
    </source>
</evidence>
<protein>
    <submittedName>
        <fullName evidence="1">Uncharacterized protein</fullName>
    </submittedName>
</protein>
<name>A0A0A9BS71_ARUDO</name>
<dbReference type="EMBL" id="GBRH01231759">
    <property type="protein sequence ID" value="JAD66136.1"/>
    <property type="molecule type" value="Transcribed_RNA"/>
</dbReference>
<reference evidence="1" key="2">
    <citation type="journal article" date="2015" name="Data Brief">
        <title>Shoot transcriptome of the giant reed, Arundo donax.</title>
        <authorList>
            <person name="Barrero R.A."/>
            <person name="Guerrero F.D."/>
            <person name="Moolhuijzen P."/>
            <person name="Goolsby J.A."/>
            <person name="Tidwell J."/>
            <person name="Bellgard S.E."/>
            <person name="Bellgard M.I."/>
        </authorList>
    </citation>
    <scope>NUCLEOTIDE SEQUENCE</scope>
    <source>
        <tissue evidence="1">Shoot tissue taken approximately 20 cm above the soil surface</tissue>
    </source>
</reference>